<evidence type="ECO:0000256" key="4">
    <source>
        <dbReference type="ARBA" id="ARBA00013185"/>
    </source>
</evidence>
<dbReference type="SUPFAM" id="SSF74650">
    <property type="entry name" value="Galactose mutarotase-like"/>
    <property type="match status" value="1"/>
</dbReference>
<protein>
    <recommendedName>
        <fullName evidence="5 8">Aldose 1-epimerase</fullName>
        <ecNumber evidence="4 8">5.1.3.3</ecNumber>
    </recommendedName>
</protein>
<dbReference type="InterPro" id="IPR014718">
    <property type="entry name" value="GH-type_carb-bd"/>
</dbReference>
<comment type="catalytic activity">
    <reaction evidence="1 8">
        <text>alpha-D-glucose = beta-D-glucose</text>
        <dbReference type="Rhea" id="RHEA:10264"/>
        <dbReference type="ChEBI" id="CHEBI:15903"/>
        <dbReference type="ChEBI" id="CHEBI:17925"/>
        <dbReference type="EC" id="5.1.3.3"/>
    </reaction>
</comment>
<organism evidence="10 11">
    <name type="scientific">Terrabacter tumescens</name>
    <dbReference type="NCBI Taxonomy" id="60443"/>
    <lineage>
        <taxon>Bacteria</taxon>
        <taxon>Bacillati</taxon>
        <taxon>Actinomycetota</taxon>
        <taxon>Actinomycetes</taxon>
        <taxon>Micrococcales</taxon>
        <taxon>Intrasporangiaceae</taxon>
        <taxon>Terrabacter</taxon>
    </lineage>
</organism>
<dbReference type="PROSITE" id="PS00545">
    <property type="entry name" value="ALDOSE_1_EPIMERASE"/>
    <property type="match status" value="1"/>
</dbReference>
<evidence type="ECO:0000256" key="2">
    <source>
        <dbReference type="ARBA" id="ARBA00005028"/>
    </source>
</evidence>
<name>A0ABQ2HWB5_9MICO</name>
<dbReference type="PANTHER" id="PTHR10091">
    <property type="entry name" value="ALDOSE-1-EPIMERASE"/>
    <property type="match status" value="1"/>
</dbReference>
<dbReference type="Gene3D" id="2.70.98.10">
    <property type="match status" value="1"/>
</dbReference>
<evidence type="ECO:0000256" key="3">
    <source>
        <dbReference type="ARBA" id="ARBA00006206"/>
    </source>
</evidence>
<dbReference type="CDD" id="cd09019">
    <property type="entry name" value="galactose_mutarotase_like"/>
    <property type="match status" value="1"/>
</dbReference>
<dbReference type="PIRSF" id="PIRSF005096">
    <property type="entry name" value="GALM"/>
    <property type="match status" value="1"/>
</dbReference>
<dbReference type="InterPro" id="IPR018052">
    <property type="entry name" value="Ald1_epimerase_CS"/>
</dbReference>
<reference evidence="11" key="1">
    <citation type="journal article" date="2019" name="Int. J. Syst. Evol. Microbiol.">
        <title>The Global Catalogue of Microorganisms (GCM) 10K type strain sequencing project: providing services to taxonomists for standard genome sequencing and annotation.</title>
        <authorList>
            <consortium name="The Broad Institute Genomics Platform"/>
            <consortium name="The Broad Institute Genome Sequencing Center for Infectious Disease"/>
            <person name="Wu L."/>
            <person name="Ma J."/>
        </authorList>
    </citation>
    <scope>NUCLEOTIDE SEQUENCE [LARGE SCALE GENOMIC DNA]</scope>
    <source>
        <strain evidence="11">JCM 1365</strain>
    </source>
</reference>
<feature type="region of interest" description="Disordered" evidence="9">
    <location>
        <begin position="1"/>
        <end position="21"/>
    </location>
</feature>
<dbReference type="InterPro" id="IPR047215">
    <property type="entry name" value="Galactose_mutarotase-like"/>
</dbReference>
<sequence length="348" mass="37244">MRPLARVATDTPLERRMSPTTPTSIQLRAGGLRLEVVTAGAAVRRLVLLDGEDETDVVLGFDDVALYGSGRDYLGATIGRYGNRLAGARFTLDGVQHRLSANENGNTLHGGAEGFDRRDWTVVEQDEGHVTFALRSPEGDQGFPGTLDVTVTYSVEPGVVRLDYLATTDADTVVSLTNHTYFNLDAESSGPVDAHRLTVSADAFTPVDAGLIPTGEIRDVSGTPFDLRRPTTIGELLAREDEQLAHAQGLDHNFIVDGVGLRHVATLHGTSGRTLEVRSDQPGVQVYTGAHFDGTVVGTSGTAYGPRAGIALETQAFPDAPNHPGFPSAVLRAGDRYESTTVWRLGRE</sequence>
<evidence type="ECO:0000256" key="7">
    <source>
        <dbReference type="ARBA" id="ARBA00023277"/>
    </source>
</evidence>
<comment type="caution">
    <text evidence="10">The sequence shown here is derived from an EMBL/GenBank/DDBJ whole genome shotgun (WGS) entry which is preliminary data.</text>
</comment>
<evidence type="ECO:0000256" key="6">
    <source>
        <dbReference type="ARBA" id="ARBA00023235"/>
    </source>
</evidence>
<evidence type="ECO:0000256" key="8">
    <source>
        <dbReference type="PIRNR" id="PIRNR005096"/>
    </source>
</evidence>
<keyword evidence="11" id="KW-1185">Reference proteome</keyword>
<comment type="pathway">
    <text evidence="2 8">Carbohydrate metabolism; hexose metabolism.</text>
</comment>
<accession>A0ABQ2HWB5</accession>
<gene>
    <name evidence="10" type="ORF">GCM10009721_19490</name>
</gene>
<dbReference type="InterPro" id="IPR008183">
    <property type="entry name" value="Aldose_1/G6P_1-epimerase"/>
</dbReference>
<evidence type="ECO:0000256" key="1">
    <source>
        <dbReference type="ARBA" id="ARBA00001614"/>
    </source>
</evidence>
<dbReference type="EC" id="5.1.3.3" evidence="4 8"/>
<dbReference type="PANTHER" id="PTHR10091:SF0">
    <property type="entry name" value="GALACTOSE MUTAROTASE"/>
    <property type="match status" value="1"/>
</dbReference>
<dbReference type="Proteomes" id="UP000623461">
    <property type="component" value="Unassembled WGS sequence"/>
</dbReference>
<dbReference type="EMBL" id="BMNZ01000003">
    <property type="protein sequence ID" value="GGM93569.1"/>
    <property type="molecule type" value="Genomic_DNA"/>
</dbReference>
<keyword evidence="7 8" id="KW-0119">Carbohydrate metabolism</keyword>
<evidence type="ECO:0000313" key="11">
    <source>
        <dbReference type="Proteomes" id="UP000623461"/>
    </source>
</evidence>
<proteinExistence type="inferred from homology"/>
<keyword evidence="6 8" id="KW-0413">Isomerase</keyword>
<comment type="similarity">
    <text evidence="3 8">Belongs to the aldose epimerase family.</text>
</comment>
<dbReference type="Pfam" id="PF01263">
    <property type="entry name" value="Aldose_epim"/>
    <property type="match status" value="1"/>
</dbReference>
<dbReference type="NCBIfam" id="NF008277">
    <property type="entry name" value="PRK11055.1"/>
    <property type="match status" value="1"/>
</dbReference>
<evidence type="ECO:0000256" key="5">
    <source>
        <dbReference type="ARBA" id="ARBA00014165"/>
    </source>
</evidence>
<evidence type="ECO:0000313" key="10">
    <source>
        <dbReference type="EMBL" id="GGM93569.1"/>
    </source>
</evidence>
<evidence type="ECO:0000256" key="9">
    <source>
        <dbReference type="SAM" id="MobiDB-lite"/>
    </source>
</evidence>
<dbReference type="InterPro" id="IPR015443">
    <property type="entry name" value="Aldose_1-epimerase"/>
</dbReference>
<dbReference type="InterPro" id="IPR011013">
    <property type="entry name" value="Gal_mutarotase_sf_dom"/>
</dbReference>